<dbReference type="OrthoDB" id="270639at2759"/>
<dbReference type="EMBL" id="KB932207">
    <property type="protein sequence ID" value="KCV69067.1"/>
    <property type="molecule type" value="Genomic_DNA"/>
</dbReference>
<sequence>MPSIIRDTSDRPHRRDFPQDPDFHASLRCFAASWTEEDLEAVRRFRRDLPDLQRFLGSPSLRVVYFPGRTPLTGHHGYGLRGYDFPSHFTKAGLCLNLTEARWIPRYIRENLKRIERRRVNALGELVIQSGASCSQRINLDICIRQLLAALDRASILPDLEPHSRHDRIVALAAAFKERRHRQKRRRAGIMEARRLPRD</sequence>
<reference evidence="1" key="1">
    <citation type="submission" date="2013-04" db="EMBL/GenBank/DDBJ databases">
        <title>The Genome Sequence of Fonticula alba ATCC 38817.</title>
        <authorList>
            <consortium name="The Broad Institute Genomics Platform"/>
            <person name="Russ C."/>
            <person name="Cuomo C."/>
            <person name="Burger G."/>
            <person name="Gray M.W."/>
            <person name="Holland P.W.H."/>
            <person name="King N."/>
            <person name="Lang F.B.F."/>
            <person name="Roger A.J."/>
            <person name="Ruiz-Trillo I."/>
            <person name="Brown M."/>
            <person name="Walker B."/>
            <person name="Young S."/>
            <person name="Zeng Q."/>
            <person name="Gargeya S."/>
            <person name="Fitzgerald M."/>
            <person name="Haas B."/>
            <person name="Abouelleil A."/>
            <person name="Allen A.W."/>
            <person name="Alvarado L."/>
            <person name="Arachchi H.M."/>
            <person name="Berlin A.M."/>
            <person name="Chapman S.B."/>
            <person name="Gainer-Dewar J."/>
            <person name="Goldberg J."/>
            <person name="Griggs A."/>
            <person name="Gujja S."/>
            <person name="Hansen M."/>
            <person name="Howarth C."/>
            <person name="Imamovic A."/>
            <person name="Ireland A."/>
            <person name="Larimer J."/>
            <person name="McCowan C."/>
            <person name="Murphy C."/>
            <person name="Pearson M."/>
            <person name="Poon T.W."/>
            <person name="Priest M."/>
            <person name="Roberts A."/>
            <person name="Saif S."/>
            <person name="Shea T."/>
            <person name="Sisk P."/>
            <person name="Sykes S."/>
            <person name="Wortman J."/>
            <person name="Nusbaum C."/>
            <person name="Birren B."/>
        </authorList>
    </citation>
    <scope>NUCLEOTIDE SEQUENCE [LARGE SCALE GENOMIC DNA]</scope>
    <source>
        <strain evidence="1">ATCC 38817</strain>
    </source>
</reference>
<dbReference type="PANTHER" id="PTHR11075:SF54">
    <property type="entry name" value="LARGE RIBOSOMAL SUBUNIT PROTEIN ML62"/>
    <property type="match status" value="1"/>
</dbReference>
<dbReference type="GO" id="GO:0004045">
    <property type="term" value="F:peptidyl-tRNA hydrolase activity"/>
    <property type="evidence" value="ECO:0007669"/>
    <property type="project" value="TreeGrafter"/>
</dbReference>
<accession>A0A058Z6C5</accession>
<dbReference type="InterPro" id="IPR052104">
    <property type="entry name" value="Mito_Release_Factor_mL62"/>
</dbReference>
<dbReference type="RefSeq" id="XP_009496638.1">
    <property type="nucleotide sequence ID" value="XM_009498363.1"/>
</dbReference>
<dbReference type="STRING" id="691883.A0A058Z6C5"/>
<evidence type="ECO:0000313" key="2">
    <source>
        <dbReference type="Proteomes" id="UP000030693"/>
    </source>
</evidence>
<proteinExistence type="predicted"/>
<evidence type="ECO:0008006" key="3">
    <source>
        <dbReference type="Google" id="ProtNLM"/>
    </source>
</evidence>
<dbReference type="SUPFAM" id="SSF110916">
    <property type="entry name" value="Peptidyl-tRNA hydrolase domain-like"/>
    <property type="match status" value="1"/>
</dbReference>
<dbReference type="GO" id="GO:0070126">
    <property type="term" value="P:mitochondrial translational termination"/>
    <property type="evidence" value="ECO:0007669"/>
    <property type="project" value="TreeGrafter"/>
</dbReference>
<protein>
    <recommendedName>
        <fullName evidence="3">Prokaryotic-type class I peptide chain release factors domain-containing protein</fullName>
    </recommendedName>
</protein>
<name>A0A058Z6C5_FONAL</name>
<dbReference type="Proteomes" id="UP000030693">
    <property type="component" value="Unassembled WGS sequence"/>
</dbReference>
<keyword evidence="2" id="KW-1185">Reference proteome</keyword>
<organism evidence="1">
    <name type="scientific">Fonticula alba</name>
    <name type="common">Slime mold</name>
    <dbReference type="NCBI Taxonomy" id="691883"/>
    <lineage>
        <taxon>Eukaryota</taxon>
        <taxon>Rotosphaerida</taxon>
        <taxon>Fonticulaceae</taxon>
        <taxon>Fonticula</taxon>
    </lineage>
</organism>
<evidence type="ECO:0000313" key="1">
    <source>
        <dbReference type="EMBL" id="KCV69067.1"/>
    </source>
</evidence>
<dbReference type="GeneID" id="20529210"/>
<dbReference type="Gene3D" id="3.30.160.20">
    <property type="match status" value="1"/>
</dbReference>
<dbReference type="GO" id="GO:0005762">
    <property type="term" value="C:mitochondrial large ribosomal subunit"/>
    <property type="evidence" value="ECO:0007669"/>
    <property type="project" value="TreeGrafter"/>
</dbReference>
<dbReference type="PANTHER" id="PTHR11075">
    <property type="entry name" value="PEPTIDE CHAIN RELEASE FACTOR"/>
    <property type="match status" value="1"/>
</dbReference>
<dbReference type="GO" id="GO:0016150">
    <property type="term" value="F:translation release factor activity, codon nonspecific"/>
    <property type="evidence" value="ECO:0007669"/>
    <property type="project" value="TreeGrafter"/>
</dbReference>
<gene>
    <name evidence="1" type="ORF">H696_04485</name>
</gene>
<dbReference type="AlphaFoldDB" id="A0A058Z6C5"/>